<name>A0A847S8X5_9NEIS</name>
<dbReference type="EMBL" id="JABAIM010000001">
    <property type="protein sequence ID" value="NLR75305.1"/>
    <property type="molecule type" value="Genomic_DNA"/>
</dbReference>
<evidence type="ECO:0000313" key="2">
    <source>
        <dbReference type="Proteomes" id="UP000587991"/>
    </source>
</evidence>
<sequence length="70" mass="7759">MATSAALNTLYRLADYPVLARLAKARTHATRLDGRACRCLYESALPQLDWQTLSAAERALMYALGLEETT</sequence>
<protein>
    <submittedName>
        <fullName evidence="1">Uncharacterized protein</fullName>
    </submittedName>
</protein>
<gene>
    <name evidence="1" type="ORF">HF682_09060</name>
</gene>
<keyword evidence="2" id="KW-1185">Reference proteome</keyword>
<comment type="caution">
    <text evidence="1">The sequence shown here is derived from an EMBL/GenBank/DDBJ whole genome shotgun (WGS) entry which is preliminary data.</text>
</comment>
<evidence type="ECO:0000313" key="1">
    <source>
        <dbReference type="EMBL" id="NLR75305.1"/>
    </source>
</evidence>
<proteinExistence type="predicted"/>
<organism evidence="1 2">
    <name type="scientific">Leeia aquatica</name>
    <dbReference type="NCBI Taxonomy" id="2725557"/>
    <lineage>
        <taxon>Bacteria</taxon>
        <taxon>Pseudomonadati</taxon>
        <taxon>Pseudomonadota</taxon>
        <taxon>Betaproteobacteria</taxon>
        <taxon>Neisseriales</taxon>
        <taxon>Leeiaceae</taxon>
        <taxon>Leeia</taxon>
    </lineage>
</organism>
<accession>A0A847S8X5</accession>
<dbReference type="AlphaFoldDB" id="A0A847S8X5"/>
<dbReference type="RefSeq" id="WP_168876843.1">
    <property type="nucleotide sequence ID" value="NZ_JABAIM010000001.1"/>
</dbReference>
<reference evidence="1 2" key="1">
    <citation type="submission" date="2020-04" db="EMBL/GenBank/DDBJ databases">
        <title>Draft genome of Leeia sp. IMCC25680.</title>
        <authorList>
            <person name="Song J."/>
            <person name="Cho J.-C."/>
        </authorList>
    </citation>
    <scope>NUCLEOTIDE SEQUENCE [LARGE SCALE GENOMIC DNA]</scope>
    <source>
        <strain evidence="1 2">IMCC25680</strain>
    </source>
</reference>
<dbReference type="Proteomes" id="UP000587991">
    <property type="component" value="Unassembled WGS sequence"/>
</dbReference>